<dbReference type="PROSITE" id="PS51272">
    <property type="entry name" value="SLH"/>
    <property type="match status" value="3"/>
</dbReference>
<dbReference type="EMBL" id="OAOP01000001">
    <property type="protein sequence ID" value="SNX67364.1"/>
    <property type="molecule type" value="Genomic_DNA"/>
</dbReference>
<dbReference type="GO" id="GO:0008253">
    <property type="term" value="F:5'-nucleotidase activity"/>
    <property type="evidence" value="ECO:0007669"/>
    <property type="project" value="TreeGrafter"/>
</dbReference>
<keyword evidence="4 6" id="KW-0732">Signal</keyword>
<dbReference type="PANTHER" id="PTHR11575:SF24">
    <property type="entry name" value="5'-NUCLEOTIDASE"/>
    <property type="match status" value="1"/>
</dbReference>
<keyword evidence="6" id="KW-0547">Nucleotide-binding</keyword>
<dbReference type="GO" id="GO:0046872">
    <property type="term" value="F:metal ion binding"/>
    <property type="evidence" value="ECO:0007669"/>
    <property type="project" value="InterPro"/>
</dbReference>
<feature type="signal peptide" evidence="6">
    <location>
        <begin position="1"/>
        <end position="34"/>
    </location>
</feature>
<dbReference type="AlphaFoldDB" id="A0A285CIE7"/>
<feature type="domain" description="SLH" evidence="7">
    <location>
        <begin position="536"/>
        <end position="595"/>
    </location>
</feature>
<evidence type="ECO:0000313" key="9">
    <source>
        <dbReference type="Proteomes" id="UP000219546"/>
    </source>
</evidence>
<name>A0A285CIE7_9BACI</name>
<dbReference type="Proteomes" id="UP000219546">
    <property type="component" value="Unassembled WGS sequence"/>
</dbReference>
<dbReference type="OrthoDB" id="9775118at2"/>
<dbReference type="RefSeq" id="WP_097157166.1">
    <property type="nucleotide sequence ID" value="NZ_JBEPMQ010000003.1"/>
</dbReference>
<feature type="domain" description="SLH" evidence="7">
    <location>
        <begin position="662"/>
        <end position="717"/>
    </location>
</feature>
<sequence>MIKRFGKRVVSLAALTTLAVGTFFSPAGISTADAAETVKVQLLGLNDLHGRINNTFEEDYDGDGVKEKVGGLQYVASYFKEREAENPNTLLVHAGDMIGGSELISGAFQDEPVVEIMEEMGFDVGTLGNHEFDEGIAELQRMINGGAHPNGDPNYDGMNFPVVAANVFSKSTGELLVDPYAVKEVGGVKIGFIGVVTTETPNMIVKTGNEDLEIKSEVEAINKYVSELQAAGVEAIVVLAHNPVSQDGTGDNYTDNAAYIANHVNDAVDVIFAAHNHEEVIREIDNKLVIQAYEYSKAFSDVDLEIDPATGDIVGGTAEVVYADIEGVTADPGVLEIIEKYQTKVAAIENEYITDTAAAIEGGYATTGEVGDNALGNLIADGMAAEMDADFALMNGGGIRADLPAGEITYGDLYAVQPFGNYLVKFNVTGAELREIMNNQLSETYGPDYSISGFTYTWSERYDEVVDLLLPDGTPVDEDAEYSIVINNYMWDGDGIVDVVGGTYEEGPTDLDATINYMKSLPKPVTYEAEGRISEVQLLPSFTDVPARAVEDVNFLYNEGVVSGASETKFNSYGNVTRAEFAAMLVRGLGIYAEEEAPFKDIGYLNEQMQWEIAAAYEAGIVFGKSETEFAPADSIKREEMVAMLMRAFELVNEEPYVAEEEAPFTDLGMTNASFQAAIDAAYELGLINGFSEEKFAPKALTKRIDAASIVAEFLQY</sequence>
<comment type="similarity">
    <text evidence="6">Belongs to the 5'-nucleotidase family.</text>
</comment>
<dbReference type="GO" id="GO:0008768">
    <property type="term" value="F:UDP-sugar diphosphatase activity"/>
    <property type="evidence" value="ECO:0007669"/>
    <property type="project" value="TreeGrafter"/>
</dbReference>
<evidence type="ECO:0000256" key="3">
    <source>
        <dbReference type="ARBA" id="ARBA00022525"/>
    </source>
</evidence>
<dbReference type="InterPro" id="IPR001119">
    <property type="entry name" value="SLH_dom"/>
</dbReference>
<gene>
    <name evidence="8" type="ORF">SAMN05877753_101683</name>
</gene>
<evidence type="ECO:0000256" key="2">
    <source>
        <dbReference type="ARBA" id="ARBA00022512"/>
    </source>
</evidence>
<dbReference type="InterPro" id="IPR008334">
    <property type="entry name" value="5'-Nucleotdase_C"/>
</dbReference>
<dbReference type="GO" id="GO:0009166">
    <property type="term" value="P:nucleotide catabolic process"/>
    <property type="evidence" value="ECO:0007669"/>
    <property type="project" value="InterPro"/>
</dbReference>
<dbReference type="InterPro" id="IPR006146">
    <property type="entry name" value="5'-Nucleotdase_CS"/>
</dbReference>
<keyword evidence="2" id="KW-0134">Cell wall</keyword>
<keyword evidence="6" id="KW-0378">Hydrolase</keyword>
<keyword evidence="3" id="KW-0964">Secreted</keyword>
<dbReference type="FunFam" id="3.60.21.10:FF:000052">
    <property type="entry name" value="Endonuclease YhcR"/>
    <property type="match status" value="1"/>
</dbReference>
<dbReference type="Pfam" id="PF00149">
    <property type="entry name" value="Metallophos"/>
    <property type="match status" value="1"/>
</dbReference>
<evidence type="ECO:0000256" key="1">
    <source>
        <dbReference type="ARBA" id="ARBA00004168"/>
    </source>
</evidence>
<dbReference type="InterPro" id="IPR006179">
    <property type="entry name" value="5_nucleotidase/apyrase"/>
</dbReference>
<reference evidence="8 9" key="1">
    <citation type="submission" date="2017-08" db="EMBL/GenBank/DDBJ databases">
        <authorList>
            <person name="de Groot N.N."/>
        </authorList>
    </citation>
    <scope>NUCLEOTIDE SEQUENCE [LARGE SCALE GENOMIC DNA]</scope>
    <source>
        <strain evidence="8 9">JC228</strain>
    </source>
</reference>
<dbReference type="PANTHER" id="PTHR11575">
    <property type="entry name" value="5'-NUCLEOTIDASE-RELATED"/>
    <property type="match status" value="1"/>
</dbReference>
<dbReference type="InterPro" id="IPR029052">
    <property type="entry name" value="Metallo-depent_PP-like"/>
</dbReference>
<evidence type="ECO:0000256" key="5">
    <source>
        <dbReference type="ARBA" id="ARBA00023088"/>
    </source>
</evidence>
<keyword evidence="5" id="KW-0572">Peptidoglycan-anchor</keyword>
<comment type="subcellular location">
    <subcellularLocation>
        <location evidence="1">Secreted</location>
        <location evidence="1">Cell wall</location>
        <topology evidence="1">Peptidoglycan-anchor</topology>
    </subcellularLocation>
</comment>
<dbReference type="SUPFAM" id="SSF56300">
    <property type="entry name" value="Metallo-dependent phosphatases"/>
    <property type="match status" value="1"/>
</dbReference>
<evidence type="ECO:0000313" key="8">
    <source>
        <dbReference type="EMBL" id="SNX67364.1"/>
    </source>
</evidence>
<dbReference type="Pfam" id="PF02872">
    <property type="entry name" value="5_nucleotid_C"/>
    <property type="match status" value="1"/>
</dbReference>
<accession>A0A285CIE7</accession>
<evidence type="ECO:0000256" key="4">
    <source>
        <dbReference type="ARBA" id="ARBA00022729"/>
    </source>
</evidence>
<dbReference type="Gene3D" id="3.90.780.10">
    <property type="entry name" value="5'-Nucleotidase, C-terminal domain"/>
    <property type="match status" value="1"/>
</dbReference>
<protein>
    <submittedName>
        <fullName evidence="8">5'-nucleotidase</fullName>
    </submittedName>
</protein>
<organism evidence="8 9">
    <name type="scientific">Bacillus oleivorans</name>
    <dbReference type="NCBI Taxonomy" id="1448271"/>
    <lineage>
        <taxon>Bacteria</taxon>
        <taxon>Bacillati</taxon>
        <taxon>Bacillota</taxon>
        <taxon>Bacilli</taxon>
        <taxon>Bacillales</taxon>
        <taxon>Bacillaceae</taxon>
        <taxon>Bacillus</taxon>
    </lineage>
</organism>
<dbReference type="Pfam" id="PF00395">
    <property type="entry name" value="SLH"/>
    <property type="match status" value="3"/>
</dbReference>
<dbReference type="InterPro" id="IPR036907">
    <property type="entry name" value="5'-Nucleotdase_C_sf"/>
</dbReference>
<dbReference type="SUPFAM" id="SSF55816">
    <property type="entry name" value="5'-nucleotidase (syn. UDP-sugar hydrolase), C-terminal domain"/>
    <property type="match status" value="1"/>
</dbReference>
<feature type="domain" description="SLH" evidence="7">
    <location>
        <begin position="596"/>
        <end position="659"/>
    </location>
</feature>
<dbReference type="PROSITE" id="PS00786">
    <property type="entry name" value="5_NUCLEOTIDASE_2"/>
    <property type="match status" value="1"/>
</dbReference>
<dbReference type="InterPro" id="IPR004843">
    <property type="entry name" value="Calcineurin-like_PHP"/>
</dbReference>
<dbReference type="GO" id="GO:0000166">
    <property type="term" value="F:nucleotide binding"/>
    <property type="evidence" value="ECO:0007669"/>
    <property type="project" value="UniProtKB-KW"/>
</dbReference>
<dbReference type="PRINTS" id="PR01607">
    <property type="entry name" value="APYRASEFAMLY"/>
</dbReference>
<keyword evidence="9" id="KW-1185">Reference proteome</keyword>
<feature type="chain" id="PRO_5011810281" evidence="6">
    <location>
        <begin position="35"/>
        <end position="717"/>
    </location>
</feature>
<dbReference type="GO" id="GO:0030288">
    <property type="term" value="C:outer membrane-bounded periplasmic space"/>
    <property type="evidence" value="ECO:0007669"/>
    <property type="project" value="TreeGrafter"/>
</dbReference>
<dbReference type="Gene3D" id="3.60.21.10">
    <property type="match status" value="1"/>
</dbReference>
<proteinExistence type="inferred from homology"/>
<evidence type="ECO:0000259" key="7">
    <source>
        <dbReference type="PROSITE" id="PS51272"/>
    </source>
</evidence>
<evidence type="ECO:0000256" key="6">
    <source>
        <dbReference type="RuleBase" id="RU362119"/>
    </source>
</evidence>